<dbReference type="EMBL" id="RAQK01000002">
    <property type="protein sequence ID" value="RKE93610.1"/>
    <property type="molecule type" value="Genomic_DNA"/>
</dbReference>
<dbReference type="Proteomes" id="UP000284407">
    <property type="component" value="Unassembled WGS sequence"/>
</dbReference>
<reference evidence="1 2" key="1">
    <citation type="submission" date="2018-09" db="EMBL/GenBank/DDBJ databases">
        <title>Genomic Encyclopedia of Archaeal and Bacterial Type Strains, Phase II (KMG-II): from individual species to whole genera.</title>
        <authorList>
            <person name="Goeker M."/>
        </authorList>
    </citation>
    <scope>NUCLEOTIDE SEQUENCE [LARGE SCALE GENOMIC DNA]</scope>
    <source>
        <strain evidence="1 2">DSM 11458</strain>
    </source>
</reference>
<organism evidence="1 2">
    <name type="scientific">Sulfitobacter guttiformis</name>
    <dbReference type="NCBI Taxonomy" id="74349"/>
    <lineage>
        <taxon>Bacteria</taxon>
        <taxon>Pseudomonadati</taxon>
        <taxon>Pseudomonadota</taxon>
        <taxon>Alphaproteobacteria</taxon>
        <taxon>Rhodobacterales</taxon>
        <taxon>Roseobacteraceae</taxon>
        <taxon>Sulfitobacter</taxon>
    </lineage>
</organism>
<dbReference type="STRING" id="1443111.Z949_1839"/>
<sequence length="82" mass="9312">MSTDITPYGLSADELMAKLKQAEVAYFSPAGSVSHDGNTLSLLPRDQLKTMIRELRAYLGLSPHKFMTTTRPSRRIKTRMRR</sequence>
<evidence type="ECO:0000313" key="2">
    <source>
        <dbReference type="Proteomes" id="UP000284407"/>
    </source>
</evidence>
<gene>
    <name evidence="1" type="ORF">C8N30_2687</name>
</gene>
<keyword evidence="2" id="KW-1185">Reference proteome</keyword>
<evidence type="ECO:0000313" key="1">
    <source>
        <dbReference type="EMBL" id="RKE93610.1"/>
    </source>
</evidence>
<proteinExistence type="predicted"/>
<dbReference type="RefSeq" id="WP_025062340.1">
    <property type="nucleotide sequence ID" value="NZ_RAQK01000002.1"/>
</dbReference>
<protein>
    <submittedName>
        <fullName evidence="1">Uncharacterized protein</fullName>
    </submittedName>
</protein>
<dbReference type="AlphaFoldDB" id="A0A420DHC1"/>
<name>A0A420DHC1_9RHOB</name>
<accession>A0A420DHC1</accession>
<comment type="caution">
    <text evidence="1">The sequence shown here is derived from an EMBL/GenBank/DDBJ whole genome shotgun (WGS) entry which is preliminary data.</text>
</comment>